<organism evidence="7 8">
    <name type="scientific">Cyclobacterium amurskyense</name>
    <dbReference type="NCBI Taxonomy" id="320787"/>
    <lineage>
        <taxon>Bacteria</taxon>
        <taxon>Pseudomonadati</taxon>
        <taxon>Bacteroidota</taxon>
        <taxon>Cytophagia</taxon>
        <taxon>Cytophagales</taxon>
        <taxon>Cyclobacteriaceae</taxon>
        <taxon>Cyclobacterium</taxon>
    </lineage>
</organism>
<dbReference type="RefSeq" id="WP_157470512.1">
    <property type="nucleotide sequence ID" value="NZ_CP012040.1"/>
</dbReference>
<evidence type="ECO:0000259" key="6">
    <source>
        <dbReference type="Pfam" id="PF00884"/>
    </source>
</evidence>
<dbReference type="PATRIC" id="fig|320787.5.peg.3723"/>
<evidence type="ECO:0000256" key="4">
    <source>
        <dbReference type="ARBA" id="ARBA00022837"/>
    </source>
</evidence>
<keyword evidence="2" id="KW-0479">Metal-binding</keyword>
<accession>A0A0H4PIN6</accession>
<evidence type="ECO:0000313" key="7">
    <source>
        <dbReference type="EMBL" id="AKP52793.1"/>
    </source>
</evidence>
<evidence type="ECO:0000313" key="8">
    <source>
        <dbReference type="Proteomes" id="UP000036520"/>
    </source>
</evidence>
<feature type="signal peptide" evidence="5">
    <location>
        <begin position="1"/>
        <end position="25"/>
    </location>
</feature>
<reference evidence="7 8" key="1">
    <citation type="submission" date="2015-07" db="EMBL/GenBank/DDBJ databases">
        <authorList>
            <person name="Kim K.M."/>
        </authorList>
    </citation>
    <scope>NUCLEOTIDE SEQUENCE [LARGE SCALE GENOMIC DNA]</scope>
    <source>
        <strain evidence="7 8">KCTC 12363</strain>
    </source>
</reference>
<evidence type="ECO:0000256" key="1">
    <source>
        <dbReference type="ARBA" id="ARBA00008779"/>
    </source>
</evidence>
<dbReference type="PANTHER" id="PTHR42693:SF53">
    <property type="entry name" value="ENDO-4-O-SULFATASE"/>
    <property type="match status" value="1"/>
</dbReference>
<dbReference type="Gene3D" id="3.40.720.10">
    <property type="entry name" value="Alkaline Phosphatase, subunit A"/>
    <property type="match status" value="1"/>
</dbReference>
<gene>
    <name evidence="7" type="ORF">CA2015_3404</name>
</gene>
<dbReference type="Proteomes" id="UP000036520">
    <property type="component" value="Chromosome"/>
</dbReference>
<keyword evidence="5" id="KW-0732">Signal</keyword>
<name>A0A0H4PIN6_9BACT</name>
<protein>
    <submittedName>
        <fullName evidence="7">Arylsulfatase</fullName>
    </submittedName>
</protein>
<sequence length="491" mass="54952">MSTYFRMHFNKINCLSLLIIGLVFLGCNSTSENNGVDNEQQKPNIVIIFTDDQGYADVGVFGAKNIATPNLDKMAKEGVQFTNFHVANAVCSASRASLLTGCYSNRLGIFGALSHQSKHGLSPDEMTIAEVLKPEGYTTGIVGKWHLGHLEPFLPTKQGFDEFFGLPYSNDMWPYHPERPDFYPPLPLYQNETIIDTLIDQSLLTTMYTEKAVDFIDRNSEKPFFLYLAHSMPHVPLFVSDKFKGKSDAGIYGDVIMEIDWSVGQVIEALERNGLEENTLVVFTSDNGPWLSYGTHSGSTGIFKEGKGTSWEGGIRVPTIMKWKGKLPKGKVQDKMAMTIDLLPTIAHLTGASLPPNKIDGKDIWPLIEVEEGAESSQDAYFIYYNKNELQAVISGNWKLYFPHRYRSLPDDFIKPTNGIPVKYKMLDLTEMELYNLEDDPAETKNVIEEYPEIRDKLNTLANAARKDMGDALQGIEGKNVRLPMKASSAN</sequence>
<proteinExistence type="inferred from homology"/>
<feature type="chain" id="PRO_5005208738" evidence="5">
    <location>
        <begin position="26"/>
        <end position="491"/>
    </location>
</feature>
<dbReference type="InterPro" id="IPR050738">
    <property type="entry name" value="Sulfatase"/>
</dbReference>
<dbReference type="Pfam" id="PF14707">
    <property type="entry name" value="Sulfatase_C"/>
    <property type="match status" value="1"/>
</dbReference>
<dbReference type="InterPro" id="IPR017850">
    <property type="entry name" value="Alkaline_phosphatase_core_sf"/>
</dbReference>
<dbReference type="GO" id="GO:0004065">
    <property type="term" value="F:arylsulfatase activity"/>
    <property type="evidence" value="ECO:0007669"/>
    <property type="project" value="TreeGrafter"/>
</dbReference>
<dbReference type="SUPFAM" id="SSF53649">
    <property type="entry name" value="Alkaline phosphatase-like"/>
    <property type="match status" value="1"/>
</dbReference>
<dbReference type="GO" id="GO:0046872">
    <property type="term" value="F:metal ion binding"/>
    <property type="evidence" value="ECO:0007669"/>
    <property type="project" value="UniProtKB-KW"/>
</dbReference>
<feature type="domain" description="Sulfatase N-terminal" evidence="6">
    <location>
        <begin position="43"/>
        <end position="352"/>
    </location>
</feature>
<dbReference type="CDD" id="cd16026">
    <property type="entry name" value="GALNS_like"/>
    <property type="match status" value="1"/>
</dbReference>
<dbReference type="KEGG" id="camu:CA2015_3404"/>
<dbReference type="STRING" id="320787.CA2015_3404"/>
<dbReference type="OrthoDB" id="9764377at2"/>
<evidence type="ECO:0000256" key="2">
    <source>
        <dbReference type="ARBA" id="ARBA00022723"/>
    </source>
</evidence>
<dbReference type="EMBL" id="CP012040">
    <property type="protein sequence ID" value="AKP52793.1"/>
    <property type="molecule type" value="Genomic_DNA"/>
</dbReference>
<evidence type="ECO:0000256" key="5">
    <source>
        <dbReference type="SAM" id="SignalP"/>
    </source>
</evidence>
<keyword evidence="3" id="KW-0378">Hydrolase</keyword>
<dbReference type="Gene3D" id="3.30.1120.10">
    <property type="match status" value="1"/>
</dbReference>
<evidence type="ECO:0000256" key="3">
    <source>
        <dbReference type="ARBA" id="ARBA00022801"/>
    </source>
</evidence>
<comment type="similarity">
    <text evidence="1">Belongs to the sulfatase family.</text>
</comment>
<dbReference type="InterPro" id="IPR024607">
    <property type="entry name" value="Sulfatase_CS"/>
</dbReference>
<dbReference type="InterPro" id="IPR000917">
    <property type="entry name" value="Sulfatase_N"/>
</dbReference>
<dbReference type="PANTHER" id="PTHR42693">
    <property type="entry name" value="ARYLSULFATASE FAMILY MEMBER"/>
    <property type="match status" value="1"/>
</dbReference>
<dbReference type="PROSITE" id="PS00149">
    <property type="entry name" value="SULFATASE_2"/>
    <property type="match status" value="1"/>
</dbReference>
<dbReference type="PROSITE" id="PS51257">
    <property type="entry name" value="PROKAR_LIPOPROTEIN"/>
    <property type="match status" value="1"/>
</dbReference>
<keyword evidence="4" id="KW-0106">Calcium</keyword>
<dbReference type="AlphaFoldDB" id="A0A0H4PIN6"/>
<keyword evidence="8" id="KW-1185">Reference proteome</keyword>
<dbReference type="Pfam" id="PF00884">
    <property type="entry name" value="Sulfatase"/>
    <property type="match status" value="1"/>
</dbReference>